<dbReference type="OrthoDB" id="5401170at2759"/>
<dbReference type="EMBL" id="JAPQKL010000002">
    <property type="protein sequence ID" value="KAJ5142875.1"/>
    <property type="molecule type" value="Genomic_DNA"/>
</dbReference>
<dbReference type="Proteomes" id="UP001149079">
    <property type="component" value="Unassembled WGS sequence"/>
</dbReference>
<dbReference type="AlphaFoldDB" id="A0A9W9L7B5"/>
<dbReference type="RefSeq" id="XP_056524519.1">
    <property type="nucleotide sequence ID" value="XM_056662406.1"/>
</dbReference>
<accession>A0A9W9L7B5</accession>
<proteinExistence type="predicted"/>
<reference evidence="1" key="2">
    <citation type="journal article" date="2023" name="IMA Fungus">
        <title>Comparative genomic study of the Penicillium genus elucidates a diverse pangenome and 15 lateral gene transfer events.</title>
        <authorList>
            <person name="Petersen C."/>
            <person name="Sorensen T."/>
            <person name="Nielsen M.R."/>
            <person name="Sondergaard T.E."/>
            <person name="Sorensen J.L."/>
            <person name="Fitzpatrick D.A."/>
            <person name="Frisvad J.C."/>
            <person name="Nielsen K.L."/>
        </authorList>
    </citation>
    <scope>NUCLEOTIDE SEQUENCE</scope>
    <source>
        <strain evidence="1">IBT 22155</strain>
    </source>
</reference>
<protein>
    <submittedName>
        <fullName evidence="1">Uncharacterized protein</fullName>
    </submittedName>
</protein>
<gene>
    <name evidence="1" type="ORF">N7515_001662</name>
</gene>
<keyword evidence="2" id="KW-1185">Reference proteome</keyword>
<sequence length="265" mass="30103">MDTPETAEFLCDLEGTGVTLDPPPEPPLHLPRQTWVIEKKLSERAQWMTQKDVDEGVGISYAAAKFLCHPKENPTKKAFMRIYLQIPVSGTQYLSAEIRRKRAVKPRPHIELTALKTLKEKGCDVVPDLLAYQDGKQGEDGIVPGGYITYVVWDKVPGESLSPDEFWRLDFEARQAIRDKFREVFPKLTKHGFLPCMGSLSKIIFDKATGNMHLSGFSRAAHSEAIEEWDDKYYKLFHLAEPPKTVDPTKDTRLWTWPKASTGDT</sequence>
<dbReference type="GeneID" id="81401576"/>
<evidence type="ECO:0000313" key="1">
    <source>
        <dbReference type="EMBL" id="KAJ5142875.1"/>
    </source>
</evidence>
<comment type="caution">
    <text evidence="1">The sequence shown here is derived from an EMBL/GenBank/DDBJ whole genome shotgun (WGS) entry which is preliminary data.</text>
</comment>
<organism evidence="1 2">
    <name type="scientific">Penicillium bovifimosum</name>
    <dbReference type="NCBI Taxonomy" id="126998"/>
    <lineage>
        <taxon>Eukaryota</taxon>
        <taxon>Fungi</taxon>
        <taxon>Dikarya</taxon>
        <taxon>Ascomycota</taxon>
        <taxon>Pezizomycotina</taxon>
        <taxon>Eurotiomycetes</taxon>
        <taxon>Eurotiomycetidae</taxon>
        <taxon>Eurotiales</taxon>
        <taxon>Aspergillaceae</taxon>
        <taxon>Penicillium</taxon>
    </lineage>
</organism>
<reference evidence="1" key="1">
    <citation type="submission" date="2022-11" db="EMBL/GenBank/DDBJ databases">
        <authorList>
            <person name="Petersen C."/>
        </authorList>
    </citation>
    <scope>NUCLEOTIDE SEQUENCE</scope>
    <source>
        <strain evidence="1">IBT 22155</strain>
    </source>
</reference>
<name>A0A9W9L7B5_9EURO</name>
<evidence type="ECO:0000313" key="2">
    <source>
        <dbReference type="Proteomes" id="UP001149079"/>
    </source>
</evidence>